<evidence type="ECO:0000256" key="4">
    <source>
        <dbReference type="ARBA" id="ARBA00023136"/>
    </source>
</evidence>
<feature type="transmembrane region" description="Helical" evidence="5">
    <location>
        <begin position="270"/>
        <end position="289"/>
    </location>
</feature>
<feature type="compositionally biased region" description="Pro residues" evidence="6">
    <location>
        <begin position="21"/>
        <end position="34"/>
    </location>
</feature>
<dbReference type="Ensembl" id="ENSORLT00000036137.1">
    <property type="protein sequence ID" value="ENSORLP00000030587.1"/>
    <property type="gene ID" value="ENSORLG00000022100.1"/>
</dbReference>
<dbReference type="GO" id="GO:0005783">
    <property type="term" value="C:endoplasmic reticulum"/>
    <property type="evidence" value="ECO:0000318"/>
    <property type="project" value="GO_Central"/>
</dbReference>
<evidence type="ECO:0000256" key="5">
    <source>
        <dbReference type="RuleBase" id="RU004379"/>
    </source>
</evidence>
<comment type="similarity">
    <text evidence="5">Belongs to the BI1 family.</text>
</comment>
<protein>
    <submittedName>
        <fullName evidence="7">Si:ch211-284o19.8</fullName>
    </submittedName>
</protein>
<dbReference type="GO" id="GO:1902042">
    <property type="term" value="P:negative regulation of extrinsic apoptotic signaling pathway via death domain receptors"/>
    <property type="evidence" value="ECO:0000318"/>
    <property type="project" value="GO_Central"/>
</dbReference>
<feature type="transmembrane region" description="Helical" evidence="5">
    <location>
        <begin position="236"/>
        <end position="258"/>
    </location>
</feature>
<dbReference type="GO" id="GO:0005262">
    <property type="term" value="F:calcium channel activity"/>
    <property type="evidence" value="ECO:0000318"/>
    <property type="project" value="GO_Central"/>
</dbReference>
<dbReference type="InParanoid" id="A0A3B3HFR6"/>
<comment type="subcellular location">
    <subcellularLocation>
        <location evidence="1">Membrane</location>
        <topology evidence="1">Multi-pass membrane protein</topology>
    </subcellularLocation>
</comment>
<evidence type="ECO:0000313" key="7">
    <source>
        <dbReference type="Ensembl" id="ENSORLP00000030587.1"/>
    </source>
</evidence>
<keyword evidence="8" id="KW-1185">Reference proteome</keyword>
<feature type="transmembrane region" description="Helical" evidence="5">
    <location>
        <begin position="122"/>
        <end position="140"/>
    </location>
</feature>
<dbReference type="Bgee" id="ENSORLG00000022100">
    <property type="expression patterns" value="Expressed in pharyngeal gill and 4 other cell types or tissues"/>
</dbReference>
<dbReference type="PANTHER" id="PTHR23291">
    <property type="entry name" value="BAX INHIBITOR-RELATED"/>
    <property type="match status" value="1"/>
</dbReference>
<evidence type="ECO:0000313" key="8">
    <source>
        <dbReference type="Proteomes" id="UP000001038"/>
    </source>
</evidence>
<dbReference type="Pfam" id="PF01027">
    <property type="entry name" value="Bax1-I"/>
    <property type="match status" value="1"/>
</dbReference>
<proteinExistence type="inferred from homology"/>
<dbReference type="GO" id="GO:0005794">
    <property type="term" value="C:Golgi apparatus"/>
    <property type="evidence" value="ECO:0000318"/>
    <property type="project" value="GO_Central"/>
</dbReference>
<feature type="region of interest" description="Disordered" evidence="6">
    <location>
        <begin position="1"/>
        <end position="71"/>
    </location>
</feature>
<dbReference type="GO" id="GO:0097190">
    <property type="term" value="P:apoptotic signaling pathway"/>
    <property type="evidence" value="ECO:0000318"/>
    <property type="project" value="GO_Central"/>
</dbReference>
<dbReference type="GO" id="GO:0043524">
    <property type="term" value="P:negative regulation of neuron apoptotic process"/>
    <property type="evidence" value="ECO:0000318"/>
    <property type="project" value="GO_Central"/>
</dbReference>
<gene>
    <name evidence="7" type="primary">si:ch211-284o19.8</name>
</gene>
<evidence type="ECO:0000256" key="3">
    <source>
        <dbReference type="ARBA" id="ARBA00022989"/>
    </source>
</evidence>
<dbReference type="GO" id="GO:0016020">
    <property type="term" value="C:membrane"/>
    <property type="evidence" value="ECO:0000318"/>
    <property type="project" value="GO_Central"/>
</dbReference>
<reference evidence="7" key="3">
    <citation type="submission" date="2025-09" db="UniProtKB">
        <authorList>
            <consortium name="Ensembl"/>
        </authorList>
    </citation>
    <scope>IDENTIFICATION</scope>
    <source>
        <strain evidence="7">Hd-rR</strain>
    </source>
</reference>
<feature type="transmembrane region" description="Helical" evidence="5">
    <location>
        <begin position="180"/>
        <end position="198"/>
    </location>
</feature>
<keyword evidence="2 5" id="KW-0812">Transmembrane</keyword>
<dbReference type="Proteomes" id="UP000001038">
    <property type="component" value="Chromosome 17"/>
</dbReference>
<sequence length="292" mass="33018">MSNTGRSLPCESDSSYDSDAPSPPPYQERPPPPYRASNDTLPRQDTYQPPTRDKNFHYPNPEAPSESTPLVSSSSFEDKAVRRGFVRKVFGLLTLQLLFTFSAVSVFTFSPVVKKAVQTNHWAYRGSFILFAVVVVTLILCDSLRRRHPWNLILHLQVVVTLSGSYMVGTVASFHNTSTVVITMAVTLVISAAVIVCYSQTRYDFTFCYGFLLIVVVDFVMFGFLYTFCYSHITNAIHGCLGALLYALFLVVDCQLMMGRMSYRLDPEEYIYAALMIYLDIFLIFLYLLGKK</sequence>
<feature type="compositionally biased region" description="Polar residues" evidence="6">
    <location>
        <begin position="37"/>
        <end position="49"/>
    </location>
</feature>
<feature type="transmembrane region" description="Helical" evidence="5">
    <location>
        <begin position="152"/>
        <end position="174"/>
    </location>
</feature>
<reference evidence="7 8" key="1">
    <citation type="journal article" date="2007" name="Nature">
        <title>The medaka draft genome and insights into vertebrate genome evolution.</title>
        <authorList>
            <person name="Kasahara M."/>
            <person name="Naruse K."/>
            <person name="Sasaki S."/>
            <person name="Nakatani Y."/>
            <person name="Qu W."/>
            <person name="Ahsan B."/>
            <person name="Yamada T."/>
            <person name="Nagayasu Y."/>
            <person name="Doi K."/>
            <person name="Kasai Y."/>
            <person name="Jindo T."/>
            <person name="Kobayashi D."/>
            <person name="Shimada A."/>
            <person name="Toyoda A."/>
            <person name="Kuroki Y."/>
            <person name="Fujiyama A."/>
            <person name="Sasaki T."/>
            <person name="Shimizu A."/>
            <person name="Asakawa S."/>
            <person name="Shimizu N."/>
            <person name="Hashimoto S."/>
            <person name="Yang J."/>
            <person name="Lee Y."/>
            <person name="Matsushima K."/>
            <person name="Sugano S."/>
            <person name="Sakaizumi M."/>
            <person name="Narita T."/>
            <person name="Ohishi K."/>
            <person name="Haga S."/>
            <person name="Ohta F."/>
            <person name="Nomoto H."/>
            <person name="Nogata K."/>
            <person name="Morishita T."/>
            <person name="Endo T."/>
            <person name="Shin-I T."/>
            <person name="Takeda H."/>
            <person name="Morishita S."/>
            <person name="Kohara Y."/>
        </authorList>
    </citation>
    <scope>NUCLEOTIDE SEQUENCE [LARGE SCALE GENOMIC DNA]</scope>
    <source>
        <strain evidence="7 8">Hd-rR</strain>
    </source>
</reference>
<accession>A0A3B3HFR6</accession>
<dbReference type="GeneTree" id="ENSGT01050000244890"/>
<keyword evidence="4 5" id="KW-0472">Membrane</keyword>
<evidence type="ECO:0000256" key="6">
    <source>
        <dbReference type="SAM" id="MobiDB-lite"/>
    </source>
</evidence>
<dbReference type="InterPro" id="IPR006214">
    <property type="entry name" value="Bax_inhibitor_1-related"/>
</dbReference>
<dbReference type="CDD" id="cd10428">
    <property type="entry name" value="LFG_like"/>
    <property type="match status" value="1"/>
</dbReference>
<evidence type="ECO:0000256" key="1">
    <source>
        <dbReference type="ARBA" id="ARBA00004141"/>
    </source>
</evidence>
<feature type="transmembrane region" description="Helical" evidence="5">
    <location>
        <begin position="89"/>
        <end position="110"/>
    </location>
</feature>
<reference evidence="7" key="2">
    <citation type="submission" date="2025-08" db="UniProtKB">
        <authorList>
            <consortium name="Ensembl"/>
        </authorList>
    </citation>
    <scope>IDENTIFICATION</scope>
    <source>
        <strain evidence="7">Hd-rR</strain>
    </source>
</reference>
<feature type="transmembrane region" description="Helical" evidence="5">
    <location>
        <begin position="205"/>
        <end position="224"/>
    </location>
</feature>
<evidence type="ECO:0000256" key="2">
    <source>
        <dbReference type="ARBA" id="ARBA00022692"/>
    </source>
</evidence>
<dbReference type="AlphaFoldDB" id="A0A3B3HFR6"/>
<organism evidence="7 8">
    <name type="scientific">Oryzias latipes</name>
    <name type="common">Japanese rice fish</name>
    <name type="synonym">Japanese killifish</name>
    <dbReference type="NCBI Taxonomy" id="8090"/>
    <lineage>
        <taxon>Eukaryota</taxon>
        <taxon>Metazoa</taxon>
        <taxon>Chordata</taxon>
        <taxon>Craniata</taxon>
        <taxon>Vertebrata</taxon>
        <taxon>Euteleostomi</taxon>
        <taxon>Actinopterygii</taxon>
        <taxon>Neopterygii</taxon>
        <taxon>Teleostei</taxon>
        <taxon>Neoteleostei</taxon>
        <taxon>Acanthomorphata</taxon>
        <taxon>Ovalentaria</taxon>
        <taxon>Atherinomorphae</taxon>
        <taxon>Beloniformes</taxon>
        <taxon>Adrianichthyidae</taxon>
        <taxon>Oryziinae</taxon>
        <taxon>Oryzias</taxon>
    </lineage>
</organism>
<dbReference type="PANTHER" id="PTHR23291:SF94">
    <property type="entry name" value="PROTEIN LIFEGUARD 1 ISOFORM X2"/>
    <property type="match status" value="1"/>
</dbReference>
<name>A0A3B3HFR6_ORYLA</name>
<keyword evidence="3 5" id="KW-1133">Transmembrane helix</keyword>